<accession>A0A3N4HBG1</accession>
<dbReference type="EMBL" id="ML119968">
    <property type="protein sequence ID" value="RPA71137.1"/>
    <property type="molecule type" value="Genomic_DNA"/>
</dbReference>
<feature type="transmembrane region" description="Helical" evidence="1">
    <location>
        <begin position="102"/>
        <end position="125"/>
    </location>
</feature>
<organism evidence="2 3">
    <name type="scientific">Ascobolus immersus RN42</name>
    <dbReference type="NCBI Taxonomy" id="1160509"/>
    <lineage>
        <taxon>Eukaryota</taxon>
        <taxon>Fungi</taxon>
        <taxon>Dikarya</taxon>
        <taxon>Ascomycota</taxon>
        <taxon>Pezizomycotina</taxon>
        <taxon>Pezizomycetes</taxon>
        <taxon>Pezizales</taxon>
        <taxon>Ascobolaceae</taxon>
        <taxon>Ascobolus</taxon>
    </lineage>
</organism>
<keyword evidence="1" id="KW-0812">Transmembrane</keyword>
<name>A0A3N4HBG1_ASCIM</name>
<keyword evidence="1" id="KW-1133">Transmembrane helix</keyword>
<evidence type="ECO:0000313" key="2">
    <source>
        <dbReference type="EMBL" id="RPA71137.1"/>
    </source>
</evidence>
<proteinExistence type="predicted"/>
<keyword evidence="3" id="KW-1185">Reference proteome</keyword>
<keyword evidence="1" id="KW-0472">Membrane</keyword>
<sequence length="200" mass="23352">MQLDSLWLFGSHRAFSITRNQYFTLSCWSGGPKLLAGCTRMKQRLMKVESFRRFAMPDGHSRTAPLGACAASEGNQHARLYWWLTFFSKGCRHGMNSAPKRILCNAMIIKILLWLPVVWTFPFIVARAWEFPQRPDIRFGRLIMVILQLVSYELKCDILISVRKFPYCKACLRSNSPMRRWLLNLLKAYRCSRPIAWKEA</sequence>
<evidence type="ECO:0000256" key="1">
    <source>
        <dbReference type="SAM" id="Phobius"/>
    </source>
</evidence>
<gene>
    <name evidence="2" type="ORF">BJ508DRAFT_109292</name>
</gene>
<protein>
    <submittedName>
        <fullName evidence="2">Uncharacterized protein</fullName>
    </submittedName>
</protein>
<dbReference type="Proteomes" id="UP000275078">
    <property type="component" value="Unassembled WGS sequence"/>
</dbReference>
<reference evidence="2 3" key="1">
    <citation type="journal article" date="2018" name="Nat. Ecol. Evol.">
        <title>Pezizomycetes genomes reveal the molecular basis of ectomycorrhizal truffle lifestyle.</title>
        <authorList>
            <person name="Murat C."/>
            <person name="Payen T."/>
            <person name="Noel B."/>
            <person name="Kuo A."/>
            <person name="Morin E."/>
            <person name="Chen J."/>
            <person name="Kohler A."/>
            <person name="Krizsan K."/>
            <person name="Balestrini R."/>
            <person name="Da Silva C."/>
            <person name="Montanini B."/>
            <person name="Hainaut M."/>
            <person name="Levati E."/>
            <person name="Barry K.W."/>
            <person name="Belfiori B."/>
            <person name="Cichocki N."/>
            <person name="Clum A."/>
            <person name="Dockter R.B."/>
            <person name="Fauchery L."/>
            <person name="Guy J."/>
            <person name="Iotti M."/>
            <person name="Le Tacon F."/>
            <person name="Lindquist E.A."/>
            <person name="Lipzen A."/>
            <person name="Malagnac F."/>
            <person name="Mello A."/>
            <person name="Molinier V."/>
            <person name="Miyauchi S."/>
            <person name="Poulain J."/>
            <person name="Riccioni C."/>
            <person name="Rubini A."/>
            <person name="Sitrit Y."/>
            <person name="Splivallo R."/>
            <person name="Traeger S."/>
            <person name="Wang M."/>
            <person name="Zifcakova L."/>
            <person name="Wipf D."/>
            <person name="Zambonelli A."/>
            <person name="Paolocci F."/>
            <person name="Nowrousian M."/>
            <person name="Ottonello S."/>
            <person name="Baldrian P."/>
            <person name="Spatafora J.W."/>
            <person name="Henrissat B."/>
            <person name="Nagy L.G."/>
            <person name="Aury J.M."/>
            <person name="Wincker P."/>
            <person name="Grigoriev I.V."/>
            <person name="Bonfante P."/>
            <person name="Martin F.M."/>
        </authorList>
    </citation>
    <scope>NUCLEOTIDE SEQUENCE [LARGE SCALE GENOMIC DNA]</scope>
    <source>
        <strain evidence="2 3">RN42</strain>
    </source>
</reference>
<evidence type="ECO:0000313" key="3">
    <source>
        <dbReference type="Proteomes" id="UP000275078"/>
    </source>
</evidence>
<dbReference type="AlphaFoldDB" id="A0A3N4HBG1"/>